<gene>
    <name evidence="1" type="ORF">BDA99DRAFT_519209</name>
</gene>
<name>A0AAD5JTP0_9FUNG</name>
<evidence type="ECO:0000313" key="1">
    <source>
        <dbReference type="EMBL" id="KAI9253866.1"/>
    </source>
</evidence>
<dbReference type="AlphaFoldDB" id="A0AAD5JTP0"/>
<evidence type="ECO:0000313" key="2">
    <source>
        <dbReference type="Proteomes" id="UP001209540"/>
    </source>
</evidence>
<dbReference type="Proteomes" id="UP001209540">
    <property type="component" value="Unassembled WGS sequence"/>
</dbReference>
<reference evidence="1" key="2">
    <citation type="submission" date="2023-02" db="EMBL/GenBank/DDBJ databases">
        <authorList>
            <consortium name="DOE Joint Genome Institute"/>
            <person name="Mondo S.J."/>
            <person name="Chang Y."/>
            <person name="Wang Y."/>
            <person name="Ahrendt S."/>
            <person name="Andreopoulos W."/>
            <person name="Barry K."/>
            <person name="Beard J."/>
            <person name="Benny G.L."/>
            <person name="Blankenship S."/>
            <person name="Bonito G."/>
            <person name="Cuomo C."/>
            <person name="Desiro A."/>
            <person name="Gervers K.A."/>
            <person name="Hundley H."/>
            <person name="Kuo A."/>
            <person name="LaButti K."/>
            <person name="Lang B.F."/>
            <person name="Lipzen A."/>
            <person name="O'Donnell K."/>
            <person name="Pangilinan J."/>
            <person name="Reynolds N."/>
            <person name="Sandor L."/>
            <person name="Smith M.W."/>
            <person name="Tsang A."/>
            <person name="Grigoriev I.V."/>
            <person name="Stajich J.E."/>
            <person name="Spatafora J.W."/>
        </authorList>
    </citation>
    <scope>NUCLEOTIDE SEQUENCE</scope>
    <source>
        <strain evidence="1">RSA 2281</strain>
    </source>
</reference>
<accession>A0AAD5JTP0</accession>
<dbReference type="InterPro" id="IPR032675">
    <property type="entry name" value="LRR_dom_sf"/>
</dbReference>
<organism evidence="1 2">
    <name type="scientific">Phascolomyces articulosus</name>
    <dbReference type="NCBI Taxonomy" id="60185"/>
    <lineage>
        <taxon>Eukaryota</taxon>
        <taxon>Fungi</taxon>
        <taxon>Fungi incertae sedis</taxon>
        <taxon>Mucoromycota</taxon>
        <taxon>Mucoromycotina</taxon>
        <taxon>Mucoromycetes</taxon>
        <taxon>Mucorales</taxon>
        <taxon>Lichtheimiaceae</taxon>
        <taxon>Phascolomyces</taxon>
    </lineage>
</organism>
<comment type="caution">
    <text evidence="1">The sequence shown here is derived from an EMBL/GenBank/DDBJ whole genome shotgun (WGS) entry which is preliminary data.</text>
</comment>
<evidence type="ECO:0008006" key="3">
    <source>
        <dbReference type="Google" id="ProtNLM"/>
    </source>
</evidence>
<reference evidence="1" key="1">
    <citation type="journal article" date="2022" name="IScience">
        <title>Evolution of zygomycete secretomes and the origins of terrestrial fungal ecologies.</title>
        <authorList>
            <person name="Chang Y."/>
            <person name="Wang Y."/>
            <person name="Mondo S."/>
            <person name="Ahrendt S."/>
            <person name="Andreopoulos W."/>
            <person name="Barry K."/>
            <person name="Beard J."/>
            <person name="Benny G.L."/>
            <person name="Blankenship S."/>
            <person name="Bonito G."/>
            <person name="Cuomo C."/>
            <person name="Desiro A."/>
            <person name="Gervers K.A."/>
            <person name="Hundley H."/>
            <person name="Kuo A."/>
            <person name="LaButti K."/>
            <person name="Lang B.F."/>
            <person name="Lipzen A."/>
            <person name="O'Donnell K."/>
            <person name="Pangilinan J."/>
            <person name="Reynolds N."/>
            <person name="Sandor L."/>
            <person name="Smith M.E."/>
            <person name="Tsang A."/>
            <person name="Grigoriev I.V."/>
            <person name="Stajich J.E."/>
            <person name="Spatafora J.W."/>
        </authorList>
    </citation>
    <scope>NUCLEOTIDE SEQUENCE</scope>
    <source>
        <strain evidence="1">RSA 2281</strain>
    </source>
</reference>
<protein>
    <recommendedName>
        <fullName evidence="3">F-box domain-containing protein</fullName>
    </recommendedName>
</protein>
<dbReference type="Gene3D" id="3.80.10.10">
    <property type="entry name" value="Ribonuclease Inhibitor"/>
    <property type="match status" value="1"/>
</dbReference>
<dbReference type="SUPFAM" id="SSF52047">
    <property type="entry name" value="RNI-like"/>
    <property type="match status" value="1"/>
</dbReference>
<proteinExistence type="predicted"/>
<keyword evidence="2" id="KW-1185">Reference proteome</keyword>
<dbReference type="EMBL" id="JAIXMP010000025">
    <property type="protein sequence ID" value="KAI9253866.1"/>
    <property type="molecule type" value="Genomic_DNA"/>
</dbReference>
<sequence>MSLSSTSPPSLPSEILGVIAEALSFEDWFACILVNKEWSTEFTSVFYRSITLLTSRQCSLFHGTLLESPQLGYCIRKICIRAPDPPSMMLKHLPELCPFLTHLDLSKDIRGHIHDLPLLPLSFASLSSLTYLRVTSNLNDFSWLETLSQLNFLSIQWVGTKWSMALMTNIHTWCPMLNTLQLVIKSTNMATNPVPLFSSPLPRINKDIATNRQQLPDNDNASNGNSYNVSLTLKSANIYFPVELTHPLVAGWLNFCATKYPNLIQLTMGLEIGHQNHRSNPFNTNSNIKNHLVSSMELFSQSCPHIKSINLENFSEYYRLLQCINRHERQLEQLSIRDPYELVAWSLFSGTTESSRHSLSKLSIASFRDVLPHIEYGLVQHLQTLPNLSSLTLTECMNRISIDRLLYAAPQLKHLCLVATYLVTTSGIPLVEQHDGLEILEFKRNSVTQLVLKYINYHCHRLRQLIIERTSIPPLFGDVKQQSHISFANLNLEKVSLHSVSRKTVVPDSDSFVGVKVNTNDSFKWYHTGKDNDRNNKSGDVLGYKAIPYSDLPVRENNNALRLLVECRTLRHLYFNDTRLII</sequence>